<protein>
    <submittedName>
        <fullName evidence="2">Uncharacterized protein</fullName>
    </submittedName>
</protein>
<evidence type="ECO:0000313" key="2">
    <source>
        <dbReference type="EMBL" id="KAF2484002.1"/>
    </source>
</evidence>
<dbReference type="OrthoDB" id="3649621at2759"/>
<feature type="compositionally biased region" description="Acidic residues" evidence="1">
    <location>
        <begin position="138"/>
        <end position="148"/>
    </location>
</feature>
<name>A0A6A6PVG9_9PEZI</name>
<evidence type="ECO:0000313" key="3">
    <source>
        <dbReference type="Proteomes" id="UP000799767"/>
    </source>
</evidence>
<evidence type="ECO:0000256" key="1">
    <source>
        <dbReference type="SAM" id="MobiDB-lite"/>
    </source>
</evidence>
<reference evidence="2" key="1">
    <citation type="journal article" date="2020" name="Stud. Mycol.">
        <title>101 Dothideomycetes genomes: a test case for predicting lifestyles and emergence of pathogens.</title>
        <authorList>
            <person name="Haridas S."/>
            <person name="Albert R."/>
            <person name="Binder M."/>
            <person name="Bloem J."/>
            <person name="Labutti K."/>
            <person name="Salamov A."/>
            <person name="Andreopoulos B."/>
            <person name="Baker S."/>
            <person name="Barry K."/>
            <person name="Bills G."/>
            <person name="Bluhm B."/>
            <person name="Cannon C."/>
            <person name="Castanera R."/>
            <person name="Culley D."/>
            <person name="Daum C."/>
            <person name="Ezra D."/>
            <person name="Gonzalez J."/>
            <person name="Henrissat B."/>
            <person name="Kuo A."/>
            <person name="Liang C."/>
            <person name="Lipzen A."/>
            <person name="Lutzoni F."/>
            <person name="Magnuson J."/>
            <person name="Mondo S."/>
            <person name="Nolan M."/>
            <person name="Ohm R."/>
            <person name="Pangilinan J."/>
            <person name="Park H.-J."/>
            <person name="Ramirez L."/>
            <person name="Alfaro M."/>
            <person name="Sun H."/>
            <person name="Tritt A."/>
            <person name="Yoshinaga Y."/>
            <person name="Zwiers L.-H."/>
            <person name="Turgeon B."/>
            <person name="Goodwin S."/>
            <person name="Spatafora J."/>
            <person name="Crous P."/>
            <person name="Grigoriev I."/>
        </authorList>
    </citation>
    <scope>NUCLEOTIDE SEQUENCE</scope>
    <source>
        <strain evidence="2">CBS 113389</strain>
    </source>
</reference>
<dbReference type="Proteomes" id="UP000799767">
    <property type="component" value="Unassembled WGS sequence"/>
</dbReference>
<organism evidence="2 3">
    <name type="scientific">Neohortaea acidophila</name>
    <dbReference type="NCBI Taxonomy" id="245834"/>
    <lineage>
        <taxon>Eukaryota</taxon>
        <taxon>Fungi</taxon>
        <taxon>Dikarya</taxon>
        <taxon>Ascomycota</taxon>
        <taxon>Pezizomycotina</taxon>
        <taxon>Dothideomycetes</taxon>
        <taxon>Dothideomycetidae</taxon>
        <taxon>Mycosphaerellales</taxon>
        <taxon>Teratosphaeriaceae</taxon>
        <taxon>Neohortaea</taxon>
    </lineage>
</organism>
<sequence>MSDDNKMRMFKAMDREMHILAHSSNDDNDNKEKSEEIAHTLLAYPELPLGLRCRALLVLGTSDGPGYVEWAREAVRIAELAMSLPGSAPPTEGDHKLLRDCRLVLKEAEEDFVKYGGYPDEEDEGDGDGDGGEKDEAGDGDDEGEDGEGGVSGDKAKSASEDADSEEK</sequence>
<keyword evidence="3" id="KW-1185">Reference proteome</keyword>
<gene>
    <name evidence="2" type="ORF">BDY17DRAFT_344834</name>
</gene>
<dbReference type="GeneID" id="54479072"/>
<feature type="region of interest" description="Disordered" evidence="1">
    <location>
        <begin position="112"/>
        <end position="168"/>
    </location>
</feature>
<accession>A0A6A6PVG9</accession>
<proteinExistence type="predicted"/>
<feature type="compositionally biased region" description="Acidic residues" evidence="1">
    <location>
        <begin position="119"/>
        <end position="130"/>
    </location>
</feature>
<dbReference type="EMBL" id="MU001634">
    <property type="protein sequence ID" value="KAF2484002.1"/>
    <property type="molecule type" value="Genomic_DNA"/>
</dbReference>
<dbReference type="AlphaFoldDB" id="A0A6A6PVG9"/>
<dbReference type="RefSeq" id="XP_033590572.1">
    <property type="nucleotide sequence ID" value="XM_033738070.1"/>
</dbReference>